<protein>
    <submittedName>
        <fullName evidence="1">Uncharacterized protein</fullName>
    </submittedName>
</protein>
<gene>
    <name evidence="1" type="ORF">RRG08_048025</name>
</gene>
<evidence type="ECO:0000313" key="1">
    <source>
        <dbReference type="EMBL" id="KAK3706457.1"/>
    </source>
</evidence>
<dbReference type="Proteomes" id="UP001283361">
    <property type="component" value="Unassembled WGS sequence"/>
</dbReference>
<comment type="caution">
    <text evidence="1">The sequence shown here is derived from an EMBL/GenBank/DDBJ whole genome shotgun (WGS) entry which is preliminary data.</text>
</comment>
<dbReference type="AlphaFoldDB" id="A0AAE1CKY5"/>
<proteinExistence type="predicted"/>
<reference evidence="1" key="1">
    <citation type="journal article" date="2023" name="G3 (Bethesda)">
        <title>A reference genome for the long-term kleptoplast-retaining sea slug Elysia crispata morphotype clarki.</title>
        <authorList>
            <person name="Eastman K.E."/>
            <person name="Pendleton A.L."/>
            <person name="Shaikh M.A."/>
            <person name="Suttiyut T."/>
            <person name="Ogas R."/>
            <person name="Tomko P."/>
            <person name="Gavelis G."/>
            <person name="Widhalm J.R."/>
            <person name="Wisecaver J.H."/>
        </authorList>
    </citation>
    <scope>NUCLEOTIDE SEQUENCE</scope>
    <source>
        <strain evidence="1">ECLA1</strain>
    </source>
</reference>
<dbReference type="EMBL" id="JAWDGP010007745">
    <property type="protein sequence ID" value="KAK3706457.1"/>
    <property type="molecule type" value="Genomic_DNA"/>
</dbReference>
<keyword evidence="2" id="KW-1185">Reference proteome</keyword>
<name>A0AAE1CKY5_9GAST</name>
<organism evidence="1 2">
    <name type="scientific">Elysia crispata</name>
    <name type="common">lettuce slug</name>
    <dbReference type="NCBI Taxonomy" id="231223"/>
    <lineage>
        <taxon>Eukaryota</taxon>
        <taxon>Metazoa</taxon>
        <taxon>Spiralia</taxon>
        <taxon>Lophotrochozoa</taxon>
        <taxon>Mollusca</taxon>
        <taxon>Gastropoda</taxon>
        <taxon>Heterobranchia</taxon>
        <taxon>Euthyneura</taxon>
        <taxon>Panpulmonata</taxon>
        <taxon>Sacoglossa</taxon>
        <taxon>Placobranchoidea</taxon>
        <taxon>Plakobranchidae</taxon>
        <taxon>Elysia</taxon>
    </lineage>
</organism>
<accession>A0AAE1CKY5</accession>
<evidence type="ECO:0000313" key="2">
    <source>
        <dbReference type="Proteomes" id="UP001283361"/>
    </source>
</evidence>
<sequence>MRGSSRCRKDSTEVWCGWLRGELSASGTGCFSRAWFEPAWCGWIRLGSRPEGLFCLFLGHGSSQPGVGGLG</sequence>